<dbReference type="PANTHER" id="PTHR31511:SF12">
    <property type="entry name" value="RHO TERMINATION FACTOR N-TERMINAL DOMAIN-CONTAINING PROTEIN"/>
    <property type="match status" value="1"/>
</dbReference>
<dbReference type="EMBL" id="GECZ01019090">
    <property type="protein sequence ID" value="JAS50679.1"/>
    <property type="molecule type" value="Transcribed_RNA"/>
</dbReference>
<proteinExistence type="predicted"/>
<reference evidence="1" key="1">
    <citation type="submission" date="2015-11" db="EMBL/GenBank/DDBJ databases">
        <title>De novo transcriptome assembly of four potential Pierce s Disease insect vectors from Arizona vineyards.</title>
        <authorList>
            <person name="Tassone E.E."/>
        </authorList>
    </citation>
    <scope>NUCLEOTIDE SEQUENCE</scope>
</reference>
<dbReference type="InterPro" id="IPR038563">
    <property type="entry name" value="Endonuclease_7_sf"/>
</dbReference>
<evidence type="ECO:0008006" key="2">
    <source>
        <dbReference type="Google" id="ProtNLM"/>
    </source>
</evidence>
<organism evidence="1">
    <name type="scientific">Cuerna arida</name>
    <dbReference type="NCBI Taxonomy" id="1464854"/>
    <lineage>
        <taxon>Eukaryota</taxon>
        <taxon>Metazoa</taxon>
        <taxon>Ecdysozoa</taxon>
        <taxon>Arthropoda</taxon>
        <taxon>Hexapoda</taxon>
        <taxon>Insecta</taxon>
        <taxon>Pterygota</taxon>
        <taxon>Neoptera</taxon>
        <taxon>Paraneoptera</taxon>
        <taxon>Hemiptera</taxon>
        <taxon>Auchenorrhyncha</taxon>
        <taxon>Membracoidea</taxon>
        <taxon>Cicadellidae</taxon>
        <taxon>Cicadellinae</taxon>
        <taxon>Proconiini</taxon>
        <taxon>Cuerna</taxon>
    </lineage>
</organism>
<name>A0A1B6FKH9_9HEMI</name>
<accession>A0A1B6FKH9</accession>
<dbReference type="Gene3D" id="3.40.1800.10">
    <property type="entry name" value="His-Me finger endonucleases"/>
    <property type="match status" value="1"/>
</dbReference>
<dbReference type="PANTHER" id="PTHR31511">
    <property type="entry name" value="PROTEIN CBG23764"/>
    <property type="match status" value="1"/>
</dbReference>
<dbReference type="AlphaFoldDB" id="A0A1B6FKH9"/>
<dbReference type="SUPFAM" id="SSF54060">
    <property type="entry name" value="His-Me finger endonucleases"/>
    <property type="match status" value="1"/>
</dbReference>
<dbReference type="InterPro" id="IPR044925">
    <property type="entry name" value="His-Me_finger_sf"/>
</dbReference>
<gene>
    <name evidence="1" type="ORF">g.14127</name>
</gene>
<protein>
    <recommendedName>
        <fullName evidence="2">C2H2-type domain-containing protein</fullName>
    </recommendedName>
</protein>
<evidence type="ECO:0000313" key="1">
    <source>
        <dbReference type="EMBL" id="JAS50679.1"/>
    </source>
</evidence>
<sequence>MSVLNGPFLCRYVKGVHQECINSHYFKLQHKFNFDGIKFPTPLSQVKKFEKSNPNVSVNVYTFNESEEIYPLKVCNKELKEHFDLLLFTNDVGVSHYCYIKNFSRLVRSQFTSYTRQVSFCKRCFKHFQGSRLKTQLKNHMKDCISHKPVKVVMPADSDDSDEPSFLSFLNFHFMYPVPIIAYCDFESILKKPVVEEKLSQHVTVKSIHEPMSFCVYFAYDTNGLSDEVINSLPNDPYLYRGPNSAGKFVEYIVSMSNLIGDILDVNKKMLPLTQEEKDRIKLTTHCKCCHSEFTETFNQPCKDHCHLTGRFRSVLCYSYNLKRQNQKYLPVVIHGSSNYDSHFIIKHLGCDKKKLK</sequence>